<dbReference type="EC" id="2.3.1.180" evidence="14"/>
<dbReference type="GO" id="GO:0004315">
    <property type="term" value="F:3-oxoacyl-[acyl-carrier-protein] synthase activity"/>
    <property type="evidence" value="ECO:0007669"/>
    <property type="project" value="InterPro"/>
</dbReference>
<evidence type="ECO:0000256" key="1">
    <source>
        <dbReference type="ARBA" id="ARBA00005194"/>
    </source>
</evidence>
<dbReference type="GO" id="GO:0005737">
    <property type="term" value="C:cytoplasm"/>
    <property type="evidence" value="ECO:0007669"/>
    <property type="project" value="UniProtKB-SubCell"/>
</dbReference>
<feature type="region of interest" description="ACP-binding" evidence="14">
    <location>
        <begin position="259"/>
        <end position="263"/>
    </location>
</feature>
<dbReference type="Gene3D" id="3.40.47.10">
    <property type="match status" value="1"/>
</dbReference>
<dbReference type="SUPFAM" id="SSF53901">
    <property type="entry name" value="Thiolase-like"/>
    <property type="match status" value="1"/>
</dbReference>
<evidence type="ECO:0000256" key="12">
    <source>
        <dbReference type="ARBA" id="ARBA00052467"/>
    </source>
</evidence>
<dbReference type="CDD" id="cd00830">
    <property type="entry name" value="KAS_III"/>
    <property type="match status" value="1"/>
</dbReference>
<keyword evidence="14" id="KW-0963">Cytoplasm</keyword>
<accession>A0A096BIY9</accession>
<protein>
    <recommendedName>
        <fullName evidence="14">Beta-ketoacyl-[acyl-carrier-protein] synthase III</fullName>
        <shortName evidence="14">Beta-ketoacyl-ACP synthase III</shortName>
        <shortName evidence="14">KAS III</shortName>
        <ecNumber evidence="14">2.3.1.180</ecNumber>
    </recommendedName>
    <alternativeName>
        <fullName evidence="14">3-oxoacyl-[acyl-carrier-protein] synthase 3</fullName>
    </alternativeName>
    <alternativeName>
        <fullName evidence="14">3-oxoacyl-[acyl-carrier-protein] synthase III</fullName>
    </alternativeName>
</protein>
<comment type="catalytic activity">
    <reaction evidence="11">
        <text>(2S)-2-methylbutanoyl-CoA + malonyl-[ACP] + H(+) = (4S)-4-methyl-3-oxohexanoyl-[ACP] + CO2 + CoA</text>
        <dbReference type="Rhea" id="RHEA:42276"/>
        <dbReference type="Rhea" id="RHEA-COMP:9623"/>
        <dbReference type="Rhea" id="RHEA-COMP:17148"/>
        <dbReference type="ChEBI" id="CHEBI:15378"/>
        <dbReference type="ChEBI" id="CHEBI:16526"/>
        <dbReference type="ChEBI" id="CHEBI:57287"/>
        <dbReference type="ChEBI" id="CHEBI:78449"/>
        <dbReference type="ChEBI" id="CHEBI:88166"/>
        <dbReference type="ChEBI" id="CHEBI:167462"/>
        <dbReference type="EC" id="2.3.1.300"/>
    </reaction>
    <physiologicalReaction direction="left-to-right" evidence="11">
        <dbReference type="Rhea" id="RHEA:42277"/>
    </physiologicalReaction>
</comment>
<sequence>MILNRNKSVGIIGTGSFVPEKVLTNHDLEKIVDTSDEWIKTRTGIVERRILDDDKATSYMATVAAERAIDDAGIKNEDIDMIIVSTVTPDMAFPSTACIVQDKLGCTNAAAFDLEAACSGFLYALSIAYAYVNSGLYKNVLVIGAETLSRIIDWADRNTCVLFGDGAGAAIVSTVPEGMGFLGINLGADGSGGKYLTQPAGGSKCPATHDTVDKRLHYIKMEGNEVFKFAVRAMEEAAKKVIEMSGLKLEDIDYLVPHQANIRIIESARKRLKLAKDKVYINLNKYGNMSSASIPVALDEAIKAGKIKNGDNILLVGFGGGLTWGSCIIKWHKNQEV</sequence>
<keyword evidence="6 14" id="KW-0443">Lipid metabolism</keyword>
<dbReference type="InterPro" id="IPR013747">
    <property type="entry name" value="ACP_syn_III_C"/>
</dbReference>
<feature type="domain" description="Beta-ketoacyl-[acyl-carrier-protein] synthase III N-terminal" evidence="16">
    <location>
        <begin position="112"/>
        <end position="190"/>
    </location>
</feature>
<feature type="active site" evidence="14">
    <location>
        <position position="288"/>
    </location>
</feature>
<comment type="catalytic activity">
    <reaction evidence="10">
        <text>malonyl-[ACP] + acetyl-CoA + H(+) = 3-oxobutanoyl-[ACP] + CO2 + CoA</text>
        <dbReference type="Rhea" id="RHEA:12080"/>
        <dbReference type="Rhea" id="RHEA-COMP:9623"/>
        <dbReference type="Rhea" id="RHEA-COMP:9625"/>
        <dbReference type="ChEBI" id="CHEBI:15378"/>
        <dbReference type="ChEBI" id="CHEBI:16526"/>
        <dbReference type="ChEBI" id="CHEBI:57287"/>
        <dbReference type="ChEBI" id="CHEBI:57288"/>
        <dbReference type="ChEBI" id="CHEBI:78449"/>
        <dbReference type="ChEBI" id="CHEBI:78450"/>
        <dbReference type="EC" id="2.3.1.180"/>
    </reaction>
    <physiologicalReaction direction="left-to-right" evidence="10">
        <dbReference type="Rhea" id="RHEA:12081"/>
    </physiologicalReaction>
</comment>
<evidence type="ECO:0000259" key="16">
    <source>
        <dbReference type="Pfam" id="PF08545"/>
    </source>
</evidence>
<comment type="subcellular location">
    <subcellularLocation>
        <location evidence="14">Cytoplasm</location>
    </subcellularLocation>
</comment>
<comment type="function">
    <text evidence="14">Catalyzes the condensation reaction of fatty acid synthesis by the addition to an acyl acceptor of two carbons from malonyl-ACP. Catalyzes the first condensation reaction which initiates fatty acid synthesis and may therefore play a role in governing the total rate of fatty acid production. Possesses both acetoacetyl-ACP synthase and acetyl transacylase activities. Its substrate specificity determines the biosynthesis of branched-chain and/or straight-chain of fatty acids.</text>
</comment>
<comment type="catalytic activity">
    <reaction evidence="12">
        <text>2-methylpropanoyl-CoA + malonyl-[ACP] + H(+) = 4-methyl-3-oxopentanoyl-[ACP] + CO2 + CoA</text>
        <dbReference type="Rhea" id="RHEA:42268"/>
        <dbReference type="Rhea" id="RHEA-COMP:9623"/>
        <dbReference type="Rhea" id="RHEA-COMP:9940"/>
        <dbReference type="ChEBI" id="CHEBI:15378"/>
        <dbReference type="ChEBI" id="CHEBI:16526"/>
        <dbReference type="ChEBI" id="CHEBI:57287"/>
        <dbReference type="ChEBI" id="CHEBI:57338"/>
        <dbReference type="ChEBI" id="CHEBI:78449"/>
        <dbReference type="ChEBI" id="CHEBI:78820"/>
        <dbReference type="EC" id="2.3.1.300"/>
    </reaction>
    <physiologicalReaction direction="left-to-right" evidence="12">
        <dbReference type="Rhea" id="RHEA:42269"/>
    </physiologicalReaction>
</comment>
<gene>
    <name evidence="14" type="primary">fabH</name>
    <name evidence="17" type="ORF">Y919_02405</name>
</gene>
<dbReference type="Proteomes" id="UP000029622">
    <property type="component" value="Unassembled WGS sequence"/>
</dbReference>
<reference evidence="17 18" key="1">
    <citation type="submission" date="2013-12" db="EMBL/GenBank/DDBJ databases">
        <title>Draft genome sequence of Caloranaerobacter sp. H53214.</title>
        <authorList>
            <person name="Jiang L.J."/>
            <person name="Shao Z.Z."/>
            <person name="Long M.N."/>
        </authorList>
    </citation>
    <scope>NUCLEOTIDE SEQUENCE [LARGE SCALE GENOMIC DNA]</scope>
    <source>
        <strain evidence="17 18">H53214</strain>
    </source>
</reference>
<feature type="active site" evidence="14">
    <location>
        <position position="118"/>
    </location>
</feature>
<dbReference type="GO" id="GO:0006633">
    <property type="term" value="P:fatty acid biosynthetic process"/>
    <property type="evidence" value="ECO:0007669"/>
    <property type="project" value="UniProtKB-UniRule"/>
</dbReference>
<feature type="active site" evidence="14">
    <location>
        <position position="258"/>
    </location>
</feature>
<comment type="subunit">
    <text evidence="14">Homodimer.</text>
</comment>
<dbReference type="PANTHER" id="PTHR43091">
    <property type="entry name" value="3-OXOACYL-[ACYL-CARRIER-PROTEIN] SYNTHASE"/>
    <property type="match status" value="1"/>
</dbReference>
<evidence type="ECO:0000256" key="3">
    <source>
        <dbReference type="ARBA" id="ARBA00022516"/>
    </source>
</evidence>
<dbReference type="NCBIfam" id="NF006829">
    <property type="entry name" value="PRK09352.1"/>
    <property type="match status" value="1"/>
</dbReference>
<dbReference type="GO" id="GO:0033818">
    <property type="term" value="F:beta-ketoacyl-acyl-carrier-protein synthase III activity"/>
    <property type="evidence" value="ECO:0007669"/>
    <property type="project" value="UniProtKB-UniRule"/>
</dbReference>
<evidence type="ECO:0000256" key="2">
    <source>
        <dbReference type="ARBA" id="ARBA00008642"/>
    </source>
</evidence>
<dbReference type="NCBIfam" id="TIGR00747">
    <property type="entry name" value="fabH"/>
    <property type="match status" value="1"/>
</dbReference>
<evidence type="ECO:0000313" key="17">
    <source>
        <dbReference type="EMBL" id="KGG81140.1"/>
    </source>
</evidence>
<dbReference type="InterPro" id="IPR004655">
    <property type="entry name" value="FabH"/>
</dbReference>
<evidence type="ECO:0000256" key="10">
    <source>
        <dbReference type="ARBA" id="ARBA00051096"/>
    </source>
</evidence>
<dbReference type="UniPathway" id="UPA00094"/>
<name>A0A096BIY9_9FIRM</name>
<dbReference type="STRING" id="1156417.Y919_02405"/>
<comment type="pathway">
    <text evidence="1 14">Lipid metabolism; fatty acid biosynthesis.</text>
</comment>
<evidence type="ECO:0000256" key="5">
    <source>
        <dbReference type="ARBA" id="ARBA00022832"/>
    </source>
</evidence>
<keyword evidence="3 14" id="KW-0444">Lipid biosynthesis</keyword>
<dbReference type="AlphaFoldDB" id="A0A096BIY9"/>
<organism evidence="17 18">
    <name type="scientific">Caloranaerobacter azorensis H53214</name>
    <dbReference type="NCBI Taxonomy" id="1156417"/>
    <lineage>
        <taxon>Bacteria</taxon>
        <taxon>Bacillati</taxon>
        <taxon>Bacillota</taxon>
        <taxon>Tissierellia</taxon>
        <taxon>Tissierellales</taxon>
        <taxon>Thermohalobacteraceae</taxon>
        <taxon>Caloranaerobacter</taxon>
    </lineage>
</organism>
<proteinExistence type="inferred from homology"/>
<dbReference type="InterPro" id="IPR016039">
    <property type="entry name" value="Thiolase-like"/>
</dbReference>
<comment type="catalytic activity">
    <reaction evidence="13">
        <text>3-methylbutanoyl-CoA + malonyl-[ACP] + H(+) = 5-methyl-3-oxohexanoyl-[ACP] + CO2 + CoA</text>
        <dbReference type="Rhea" id="RHEA:42272"/>
        <dbReference type="Rhea" id="RHEA-COMP:9623"/>
        <dbReference type="Rhea" id="RHEA-COMP:9941"/>
        <dbReference type="ChEBI" id="CHEBI:15378"/>
        <dbReference type="ChEBI" id="CHEBI:16526"/>
        <dbReference type="ChEBI" id="CHEBI:57287"/>
        <dbReference type="ChEBI" id="CHEBI:57345"/>
        <dbReference type="ChEBI" id="CHEBI:78449"/>
        <dbReference type="ChEBI" id="CHEBI:78822"/>
        <dbReference type="EC" id="2.3.1.300"/>
    </reaction>
    <physiologicalReaction direction="left-to-right" evidence="13">
        <dbReference type="Rhea" id="RHEA:42273"/>
    </physiologicalReaction>
</comment>
<evidence type="ECO:0000256" key="7">
    <source>
        <dbReference type="ARBA" id="ARBA00023160"/>
    </source>
</evidence>
<keyword evidence="9 14" id="KW-0012">Acyltransferase</keyword>
<dbReference type="RefSeq" id="WP_035162051.1">
    <property type="nucleotide sequence ID" value="NZ_AZTB01000006.1"/>
</dbReference>
<dbReference type="FunFam" id="3.40.47.10:FF:000004">
    <property type="entry name" value="3-oxoacyl-[acyl-carrier-protein] synthase 3"/>
    <property type="match status" value="1"/>
</dbReference>
<keyword evidence="7 14" id="KW-0275">Fatty acid biosynthesis</keyword>
<dbReference type="EMBL" id="AZTB01000006">
    <property type="protein sequence ID" value="KGG81140.1"/>
    <property type="molecule type" value="Genomic_DNA"/>
</dbReference>
<comment type="caution">
    <text evidence="17">The sequence shown here is derived from an EMBL/GenBank/DDBJ whole genome shotgun (WGS) entry which is preliminary data.</text>
</comment>
<dbReference type="Pfam" id="PF08545">
    <property type="entry name" value="ACP_syn_III"/>
    <property type="match status" value="1"/>
</dbReference>
<dbReference type="Pfam" id="PF08541">
    <property type="entry name" value="ACP_syn_III_C"/>
    <property type="match status" value="1"/>
</dbReference>
<evidence type="ECO:0000256" key="4">
    <source>
        <dbReference type="ARBA" id="ARBA00022679"/>
    </source>
</evidence>
<dbReference type="InterPro" id="IPR013751">
    <property type="entry name" value="ACP_syn_III_N"/>
</dbReference>
<comment type="domain">
    <text evidence="14">The last Arg residue of the ACP-binding site is essential for the weak association between ACP/AcpP and FabH.</text>
</comment>
<evidence type="ECO:0000256" key="8">
    <source>
        <dbReference type="ARBA" id="ARBA00023268"/>
    </source>
</evidence>
<keyword evidence="8 14" id="KW-0511">Multifunctional enzyme</keyword>
<keyword evidence="5 14" id="KW-0276">Fatty acid metabolism</keyword>
<evidence type="ECO:0000259" key="15">
    <source>
        <dbReference type="Pfam" id="PF08541"/>
    </source>
</evidence>
<evidence type="ECO:0000256" key="14">
    <source>
        <dbReference type="HAMAP-Rule" id="MF_01815"/>
    </source>
</evidence>
<dbReference type="HAMAP" id="MF_01815">
    <property type="entry name" value="FabH"/>
    <property type="match status" value="1"/>
</dbReference>
<evidence type="ECO:0000256" key="13">
    <source>
        <dbReference type="ARBA" id="ARBA00052985"/>
    </source>
</evidence>
<evidence type="ECO:0000256" key="9">
    <source>
        <dbReference type="ARBA" id="ARBA00023315"/>
    </source>
</evidence>
<evidence type="ECO:0000256" key="11">
    <source>
        <dbReference type="ARBA" id="ARBA00052407"/>
    </source>
</evidence>
<keyword evidence="4 14" id="KW-0808">Transferase</keyword>
<feature type="domain" description="Beta-ketoacyl-[acyl-carrier-protein] synthase III C-terminal" evidence="15">
    <location>
        <begin position="243"/>
        <end position="331"/>
    </location>
</feature>
<dbReference type="PANTHER" id="PTHR43091:SF1">
    <property type="entry name" value="BETA-KETOACYL-[ACYL-CARRIER-PROTEIN] SYNTHASE III, CHLOROPLASTIC"/>
    <property type="match status" value="1"/>
</dbReference>
<evidence type="ECO:0000256" key="6">
    <source>
        <dbReference type="ARBA" id="ARBA00023098"/>
    </source>
</evidence>
<evidence type="ECO:0000313" key="18">
    <source>
        <dbReference type="Proteomes" id="UP000029622"/>
    </source>
</evidence>
<comment type="similarity">
    <text evidence="2 14">Belongs to the thiolase-like superfamily. FabH family.</text>
</comment>